<evidence type="ECO:0000313" key="2">
    <source>
        <dbReference type="Proteomes" id="UP001500920"/>
    </source>
</evidence>
<evidence type="ECO:0000313" key="1">
    <source>
        <dbReference type="EMBL" id="GAA3723207.1"/>
    </source>
</evidence>
<proteinExistence type="predicted"/>
<dbReference type="RefSeq" id="WP_344702347.1">
    <property type="nucleotide sequence ID" value="NZ_BAABCK010000021.1"/>
</dbReference>
<dbReference type="Proteomes" id="UP001500920">
    <property type="component" value="Unassembled WGS sequence"/>
</dbReference>
<dbReference type="EMBL" id="BAABCK010000021">
    <property type="protein sequence ID" value="GAA3723207.1"/>
    <property type="molecule type" value="Genomic_DNA"/>
</dbReference>
<sequence>MDYVFATTQRMLGYIPEHEIWQMTPRYWRNLIKGARHRRLDTLEDGLFTANAMARMNNGANVKPQKRYIEEQRELIDKDKEQVKYEKWVDKHRRKHIRKKQVAEMDEWLKTVNKNR</sequence>
<name>A0ABP7ERX3_9STAP</name>
<keyword evidence="2" id="KW-1185">Reference proteome</keyword>
<gene>
    <name evidence="1" type="ORF">GCM10022378_11660</name>
</gene>
<organism evidence="1 2">
    <name type="scientific">Salinicoccus jeotgali</name>
    <dbReference type="NCBI Taxonomy" id="381634"/>
    <lineage>
        <taxon>Bacteria</taxon>
        <taxon>Bacillati</taxon>
        <taxon>Bacillota</taxon>
        <taxon>Bacilli</taxon>
        <taxon>Bacillales</taxon>
        <taxon>Staphylococcaceae</taxon>
        <taxon>Salinicoccus</taxon>
    </lineage>
</organism>
<accession>A0ABP7ERX3</accession>
<comment type="caution">
    <text evidence="1">The sequence shown here is derived from an EMBL/GenBank/DDBJ whole genome shotgun (WGS) entry which is preliminary data.</text>
</comment>
<reference evidence="2" key="1">
    <citation type="journal article" date="2019" name="Int. J. Syst. Evol. Microbiol.">
        <title>The Global Catalogue of Microorganisms (GCM) 10K type strain sequencing project: providing services to taxonomists for standard genome sequencing and annotation.</title>
        <authorList>
            <consortium name="The Broad Institute Genomics Platform"/>
            <consortium name="The Broad Institute Genome Sequencing Center for Infectious Disease"/>
            <person name="Wu L."/>
            <person name="Ma J."/>
        </authorList>
    </citation>
    <scope>NUCLEOTIDE SEQUENCE [LARGE SCALE GENOMIC DNA]</scope>
    <source>
        <strain evidence="2">JCM 16981</strain>
    </source>
</reference>
<protein>
    <submittedName>
        <fullName evidence="1">Uncharacterized protein</fullName>
    </submittedName>
</protein>